<comment type="cofactor">
    <cofactor evidence="2 8 9">
        <name>Mg(2+)</name>
        <dbReference type="ChEBI" id="CHEBI:18420"/>
    </cofactor>
</comment>
<dbReference type="GO" id="GO:0046872">
    <property type="term" value="F:metal ion binding"/>
    <property type="evidence" value="ECO:0007669"/>
    <property type="project" value="UniProtKB-KW"/>
</dbReference>
<dbReference type="InterPro" id="IPR020583">
    <property type="entry name" value="Inositol_monoP_metal-BS"/>
</dbReference>
<evidence type="ECO:0000256" key="4">
    <source>
        <dbReference type="ARBA" id="ARBA00022723"/>
    </source>
</evidence>
<dbReference type="AlphaFoldDB" id="A0A1T2LAR7"/>
<evidence type="ECO:0000256" key="7">
    <source>
        <dbReference type="ARBA" id="ARBA00022842"/>
    </source>
</evidence>
<dbReference type="PRINTS" id="PR00377">
    <property type="entry name" value="IMPHPHTASES"/>
</dbReference>
<evidence type="ECO:0000256" key="2">
    <source>
        <dbReference type="ARBA" id="ARBA00001946"/>
    </source>
</evidence>
<dbReference type="Gene3D" id="3.40.190.80">
    <property type="match status" value="1"/>
</dbReference>
<feature type="binding site" evidence="8">
    <location>
        <position position="67"/>
    </location>
    <ligand>
        <name>Mg(2+)</name>
        <dbReference type="ChEBI" id="CHEBI:18420"/>
        <label>1</label>
        <note>catalytic</note>
    </ligand>
</feature>
<keyword evidence="6" id="KW-0804">Transcription</keyword>
<keyword evidence="4 8" id="KW-0479">Metal-binding</keyword>
<dbReference type="PROSITE" id="PS00629">
    <property type="entry name" value="IMP_1"/>
    <property type="match status" value="1"/>
</dbReference>
<evidence type="ECO:0000313" key="10">
    <source>
        <dbReference type="EMBL" id="OOZ42181.1"/>
    </source>
</evidence>
<feature type="binding site" evidence="8">
    <location>
        <position position="84"/>
    </location>
    <ligand>
        <name>Mg(2+)</name>
        <dbReference type="ChEBI" id="CHEBI:18420"/>
        <label>1</label>
        <note>catalytic</note>
    </ligand>
</feature>
<keyword evidence="5 9" id="KW-0378">Hydrolase</keyword>
<dbReference type="Gene3D" id="3.30.540.10">
    <property type="entry name" value="Fructose-1,6-Bisphosphatase, subunit A, domain 1"/>
    <property type="match status" value="1"/>
</dbReference>
<dbReference type="InterPro" id="IPR000760">
    <property type="entry name" value="Inositol_monophosphatase-like"/>
</dbReference>
<dbReference type="EC" id="3.1.3.25" evidence="9"/>
<evidence type="ECO:0000256" key="8">
    <source>
        <dbReference type="PIRSR" id="PIRSR600760-2"/>
    </source>
</evidence>
<evidence type="ECO:0000256" key="5">
    <source>
        <dbReference type="ARBA" id="ARBA00022801"/>
    </source>
</evidence>
<comment type="caution">
    <text evidence="10">The sequence shown here is derived from an EMBL/GenBank/DDBJ whole genome shotgun (WGS) entry which is preliminary data.</text>
</comment>
<dbReference type="InterPro" id="IPR022337">
    <property type="entry name" value="Inositol_monophosphatase_SuhB"/>
</dbReference>
<dbReference type="OrthoDB" id="9785695at2"/>
<gene>
    <name evidence="10" type="ORF">BOW53_00970</name>
</gene>
<comment type="similarity">
    <text evidence="3 9">Belongs to the inositol monophosphatase superfamily.</text>
</comment>
<dbReference type="GO" id="GO:0008934">
    <property type="term" value="F:inositol monophosphate 1-phosphatase activity"/>
    <property type="evidence" value="ECO:0007669"/>
    <property type="project" value="InterPro"/>
</dbReference>
<feature type="binding site" evidence="8">
    <location>
        <position position="82"/>
    </location>
    <ligand>
        <name>Mg(2+)</name>
        <dbReference type="ChEBI" id="CHEBI:18420"/>
        <label>1</label>
        <note>catalytic</note>
    </ligand>
</feature>
<dbReference type="Pfam" id="PF00459">
    <property type="entry name" value="Inositol_P"/>
    <property type="match status" value="1"/>
</dbReference>
<dbReference type="InterPro" id="IPR020550">
    <property type="entry name" value="Inositol_monophosphatase_CS"/>
</dbReference>
<dbReference type="PANTHER" id="PTHR20854">
    <property type="entry name" value="INOSITOL MONOPHOSPHATASE"/>
    <property type="match status" value="1"/>
</dbReference>
<dbReference type="SUPFAM" id="SSF56655">
    <property type="entry name" value="Carbohydrate phosphatase"/>
    <property type="match status" value="1"/>
</dbReference>
<evidence type="ECO:0000256" key="9">
    <source>
        <dbReference type="RuleBase" id="RU364068"/>
    </source>
</evidence>
<proteinExistence type="inferred from homology"/>
<comment type="catalytic activity">
    <reaction evidence="1 9">
        <text>a myo-inositol phosphate + H2O = myo-inositol + phosphate</text>
        <dbReference type="Rhea" id="RHEA:24056"/>
        <dbReference type="ChEBI" id="CHEBI:15377"/>
        <dbReference type="ChEBI" id="CHEBI:17268"/>
        <dbReference type="ChEBI" id="CHEBI:43474"/>
        <dbReference type="ChEBI" id="CHEBI:84139"/>
        <dbReference type="EC" id="3.1.3.25"/>
    </reaction>
</comment>
<name>A0A1T2LAR7_9GAMM</name>
<evidence type="ECO:0000256" key="1">
    <source>
        <dbReference type="ARBA" id="ARBA00001033"/>
    </source>
</evidence>
<dbReference type="PROSITE" id="PS00630">
    <property type="entry name" value="IMP_2"/>
    <property type="match status" value="1"/>
</dbReference>
<dbReference type="GO" id="GO:0046854">
    <property type="term" value="P:phosphatidylinositol phosphate biosynthetic process"/>
    <property type="evidence" value="ECO:0007669"/>
    <property type="project" value="InterPro"/>
</dbReference>
<dbReference type="PRINTS" id="PR01959">
    <property type="entry name" value="SBIMPHPHTASE"/>
</dbReference>
<dbReference type="RefSeq" id="WP_078482208.1">
    <property type="nucleotide sequence ID" value="NZ_MPRL01000002.1"/>
</dbReference>
<evidence type="ECO:0000256" key="6">
    <source>
        <dbReference type="ARBA" id="ARBA00022814"/>
    </source>
</evidence>
<sequence>MHPMLNIAVNAARAGGNTILRYIDRIDDLSIENKQRNDFVTEVDRQTEEEIIKVLRKAYPEHSILAEESGLTEGNEYQWIIDPLDGTTNYLHGFPQFAVSIALRYNDKIEQAVVFDPMRQEIFSASRGKGAQLNNRRIRVTPRRSLEGSLIGTGFPFRHPQHLDNYLAMFKALSGQVADMRRPGSAALDLAYVAAGRLDGFWEIGLNNWDMAAGALLIQEAGGLVGDFSGGKTYLESGNIVAGTPKVYSALLRNIDPHRGEYLQR</sequence>
<dbReference type="EMBL" id="MPRL01000002">
    <property type="protein sequence ID" value="OOZ42181.1"/>
    <property type="molecule type" value="Genomic_DNA"/>
</dbReference>
<organism evidence="10 11">
    <name type="scientific">Solemya pervernicosa gill symbiont</name>
    <dbReference type="NCBI Taxonomy" id="642797"/>
    <lineage>
        <taxon>Bacteria</taxon>
        <taxon>Pseudomonadati</taxon>
        <taxon>Pseudomonadota</taxon>
        <taxon>Gammaproteobacteria</taxon>
        <taxon>sulfur-oxidizing symbionts</taxon>
    </lineage>
</organism>
<evidence type="ECO:0000256" key="3">
    <source>
        <dbReference type="ARBA" id="ARBA00009759"/>
    </source>
</evidence>
<dbReference type="GO" id="GO:0006020">
    <property type="term" value="P:inositol metabolic process"/>
    <property type="evidence" value="ECO:0007669"/>
    <property type="project" value="TreeGrafter"/>
</dbReference>
<reference evidence="10 11" key="1">
    <citation type="submission" date="2016-11" db="EMBL/GenBank/DDBJ databases">
        <title>Mixed transmission modes and dynamic genome evolution in an obligate animal-bacterial symbiosis.</title>
        <authorList>
            <person name="Russell S.L."/>
            <person name="Corbett-Detig R.B."/>
            <person name="Cavanaugh C.M."/>
        </authorList>
    </citation>
    <scope>NUCLEOTIDE SEQUENCE [LARGE SCALE GENOMIC DNA]</scope>
    <source>
        <strain evidence="10">Sveles-Q1</strain>
    </source>
</reference>
<feature type="binding site" evidence="8">
    <location>
        <position position="85"/>
    </location>
    <ligand>
        <name>Mg(2+)</name>
        <dbReference type="ChEBI" id="CHEBI:18420"/>
        <label>1</label>
        <note>catalytic</note>
    </ligand>
</feature>
<dbReference type="NCBIfam" id="NF008027">
    <property type="entry name" value="PRK10757.1"/>
    <property type="match status" value="1"/>
</dbReference>
<feature type="binding site" evidence="8">
    <location>
        <position position="210"/>
    </location>
    <ligand>
        <name>Mg(2+)</name>
        <dbReference type="ChEBI" id="CHEBI:18420"/>
        <label>1</label>
        <note>catalytic</note>
    </ligand>
</feature>
<dbReference type="FunFam" id="3.30.540.10:FF:000003">
    <property type="entry name" value="Inositol-1-monophosphatase"/>
    <property type="match status" value="1"/>
</dbReference>
<keyword evidence="6" id="KW-0805">Transcription regulation</keyword>
<dbReference type="InterPro" id="IPR033942">
    <property type="entry name" value="IMPase"/>
</dbReference>
<keyword evidence="6" id="KW-0889">Transcription antitermination</keyword>
<dbReference type="Proteomes" id="UP000191110">
    <property type="component" value="Unassembled WGS sequence"/>
</dbReference>
<accession>A0A1T2LAR7</accession>
<dbReference type="GO" id="GO:0031564">
    <property type="term" value="P:transcription antitermination"/>
    <property type="evidence" value="ECO:0007669"/>
    <property type="project" value="UniProtKB-KW"/>
</dbReference>
<dbReference type="CDD" id="cd01639">
    <property type="entry name" value="IMPase"/>
    <property type="match status" value="1"/>
</dbReference>
<evidence type="ECO:0000313" key="11">
    <source>
        <dbReference type="Proteomes" id="UP000191110"/>
    </source>
</evidence>
<keyword evidence="7 8" id="KW-0460">Magnesium</keyword>
<protein>
    <recommendedName>
        <fullName evidence="9">Inositol-1-monophosphatase</fullName>
        <ecNumber evidence="9">3.1.3.25</ecNumber>
    </recommendedName>
</protein>
<keyword evidence="11" id="KW-1185">Reference proteome</keyword>
<dbReference type="GO" id="GO:0007165">
    <property type="term" value="P:signal transduction"/>
    <property type="evidence" value="ECO:0007669"/>
    <property type="project" value="TreeGrafter"/>
</dbReference>
<dbReference type="PANTHER" id="PTHR20854:SF4">
    <property type="entry name" value="INOSITOL-1-MONOPHOSPHATASE-RELATED"/>
    <property type="match status" value="1"/>
</dbReference>